<keyword evidence="2 11" id="KW-0812">Transmembrane</keyword>
<feature type="domain" description="Fibronectin type-III" evidence="13">
    <location>
        <begin position="558"/>
        <end position="657"/>
    </location>
</feature>
<keyword evidence="6 11" id="KW-0472">Membrane</keyword>
<evidence type="ECO:0000256" key="9">
    <source>
        <dbReference type="ARBA" id="ARBA00023319"/>
    </source>
</evidence>
<feature type="domain" description="Fibronectin type-III" evidence="13">
    <location>
        <begin position="353"/>
        <end position="447"/>
    </location>
</feature>
<dbReference type="FunFam" id="2.60.40.10:FF:000032">
    <property type="entry name" value="palladin isoform X1"/>
    <property type="match status" value="1"/>
</dbReference>
<dbReference type="FunFam" id="2.60.40.10:FF:000093">
    <property type="entry name" value="Down syndrome cell adhesion molecule, isoform B"/>
    <property type="match status" value="1"/>
</dbReference>
<dbReference type="SUPFAM" id="SSF49265">
    <property type="entry name" value="Fibronectin type III"/>
    <property type="match status" value="7"/>
</dbReference>
<proteinExistence type="predicted"/>
<name>A0A8C4Q934_EPTBU</name>
<dbReference type="FunFam" id="2.60.40.10:FF:000206">
    <property type="entry name" value="Sidekick cell adhesion molecule 2"/>
    <property type="match status" value="1"/>
</dbReference>
<feature type="transmembrane region" description="Helical" evidence="11">
    <location>
        <begin position="1657"/>
        <end position="1680"/>
    </location>
</feature>
<dbReference type="Gene3D" id="2.60.40.10">
    <property type="entry name" value="Immunoglobulins"/>
    <property type="match status" value="15"/>
</dbReference>
<reference evidence="14" key="1">
    <citation type="submission" date="2025-08" db="UniProtKB">
        <authorList>
            <consortium name="Ensembl"/>
        </authorList>
    </citation>
    <scope>IDENTIFICATION</scope>
</reference>
<keyword evidence="15" id="KW-1185">Reference proteome</keyword>
<feature type="domain" description="Fibronectin type-III" evidence="13">
    <location>
        <begin position="661"/>
        <end position="754"/>
    </location>
</feature>
<accession>A0A8C4Q934</accession>
<dbReference type="FunFam" id="2.60.40.10:FF:000360">
    <property type="entry name" value="Sidekick cell adhesion molecule 2"/>
    <property type="match status" value="1"/>
</dbReference>
<evidence type="ECO:0000256" key="6">
    <source>
        <dbReference type="ARBA" id="ARBA00023136"/>
    </source>
</evidence>
<evidence type="ECO:0000313" key="14">
    <source>
        <dbReference type="Ensembl" id="ENSEBUP00000011839.1"/>
    </source>
</evidence>
<dbReference type="SUPFAM" id="SSF48726">
    <property type="entry name" value="Immunoglobulin"/>
    <property type="match status" value="3"/>
</dbReference>
<dbReference type="InterPro" id="IPR007110">
    <property type="entry name" value="Ig-like_dom"/>
</dbReference>
<keyword evidence="8" id="KW-0325">Glycoprotein</keyword>
<keyword evidence="3" id="KW-0732">Signal</keyword>
<dbReference type="InterPro" id="IPR036116">
    <property type="entry name" value="FN3_sf"/>
</dbReference>
<keyword evidence="4" id="KW-0677">Repeat</keyword>
<feature type="domain" description="Fibronectin type-III" evidence="13">
    <location>
        <begin position="1453"/>
        <end position="1549"/>
    </location>
</feature>
<reference evidence="14" key="2">
    <citation type="submission" date="2025-09" db="UniProtKB">
        <authorList>
            <consortium name="Ensembl"/>
        </authorList>
    </citation>
    <scope>IDENTIFICATION</scope>
</reference>
<dbReference type="PROSITE" id="PS50853">
    <property type="entry name" value="FN3"/>
    <property type="match status" value="12"/>
</dbReference>
<feature type="domain" description="Fibronectin type-III" evidence="13">
    <location>
        <begin position="963"/>
        <end position="1055"/>
    </location>
</feature>
<dbReference type="GO" id="GO:0031430">
    <property type="term" value="C:M band"/>
    <property type="evidence" value="ECO:0007669"/>
    <property type="project" value="TreeGrafter"/>
</dbReference>
<dbReference type="SMART" id="SM00060">
    <property type="entry name" value="FN3"/>
    <property type="match status" value="12"/>
</dbReference>
<dbReference type="FunFam" id="2.60.40.10:FF:000004">
    <property type="entry name" value="DCC isoform 1"/>
    <property type="match status" value="1"/>
</dbReference>
<dbReference type="OMA" id="NCTTVLY"/>
<feature type="domain" description="Fibronectin type-III" evidence="13">
    <location>
        <begin position="1351"/>
        <end position="1449"/>
    </location>
</feature>
<comment type="subcellular location">
    <subcellularLocation>
        <location evidence="1">Membrane</location>
    </subcellularLocation>
</comment>
<evidence type="ECO:0000256" key="11">
    <source>
        <dbReference type="SAM" id="Phobius"/>
    </source>
</evidence>
<dbReference type="PROSITE" id="PS50835">
    <property type="entry name" value="IG_LIKE"/>
    <property type="match status" value="3"/>
</dbReference>
<feature type="domain" description="Fibronectin type-III" evidence="13">
    <location>
        <begin position="1151"/>
        <end position="1237"/>
    </location>
</feature>
<evidence type="ECO:0000313" key="15">
    <source>
        <dbReference type="Proteomes" id="UP000694388"/>
    </source>
</evidence>
<feature type="domain" description="Fibronectin type-III" evidence="13">
    <location>
        <begin position="452"/>
        <end position="553"/>
    </location>
</feature>
<evidence type="ECO:0000256" key="5">
    <source>
        <dbReference type="ARBA" id="ARBA00022989"/>
    </source>
</evidence>
<feature type="domain" description="Fibronectin type-III" evidence="13">
    <location>
        <begin position="1551"/>
        <end position="1650"/>
    </location>
</feature>
<dbReference type="InterPro" id="IPR013098">
    <property type="entry name" value="Ig_I-set"/>
</dbReference>
<dbReference type="InterPro" id="IPR003598">
    <property type="entry name" value="Ig_sub2"/>
</dbReference>
<feature type="domain" description="Ig-like" evidence="12">
    <location>
        <begin position="73"/>
        <end position="164"/>
    </location>
</feature>
<dbReference type="InterPro" id="IPR003599">
    <property type="entry name" value="Ig_sub"/>
</dbReference>
<sequence length="1834" mass="199756">FTKLPRIDGYCVCVCVCVCVLPVVDGMWDFGRRLSVAQPGRGDEGWVECQVGLEGKRIPPITRSAYLTVLESPQFKLHLEQTTTSTVEHTLYIPCRVTGYPKPQLAWYRDAVPVRQLQESRMRVLTNGSLVISFLEERDSAMYQCFARNSAGEANTYTYLRVISFAPNITRRPDDLLSVEGDAVTLPCDVSGAPQPTVTWFKGAIRRQASSRLFVLPPGSLLISPVLLTDAGNYICVARNYRGEASARARLVVWARTRITEAPRDRGVVRGRSVELRCEVVHDPAVSASVSWIKDGAELGAAERARLLRGGPGGLHISHATPTDSGAYTCLVTSSAGNDSRTARIEVRELPGPPQAPGVRVSAAGRRMAEMGWARGYDGNSALVRYVLETSVDAWRVLVPNLAPESTTALSPALKPGHSYRFRLIAVNAVGPGEPSIETDSLVLPEEPPERFPQHLRISERSNHSLSLCWQPPEVDYWNGPLKGYLIRWVYLYLYNLVYVGDFQYKNIPSPAMTAMTIPELHPWQTYEVAIAAYNSAGLGPYSTPLVQRTLEGVPLTAPARVQLRSLNSTSVRVAWSQPDSQKLRGTLLGYKVEVWRPGLSSESLNVDVPPEPPGGGRVAQVTGLLAYTDYTVTVCCTTSAGNGPRSAPRRVRTHEDTPGPVQSLQLLDFSKTSLLLSWGEPKELNGVLFGYQLSWQQGNRTHVIVTHNLDNSFHKYRITGLEEHATYLLHMAARTSAGSGPVRSLTFTAAVPGAPVVLSVSRVAARSLLLQVRSGPERGTSITHWIVEAQTGLTDKGGNWTVLREIDAEPQKRSLLVNELQPYTFYRLRVRQGTAVAVSQPSPATRWVQTLPAPPDIAPSNITVRTAGSQSIWVRWAPLAVEDYQAIPESVGYRVRCKHKEFPTSLPLDATTDDRGEREASLEGLRPYSTYVIQVQAFNANGPGPWTEVVEATTSEAAPSAGPMDVYANATSPSAILVGWGMVPKQDHNGQILGFKVILALSSLRNLSSSSSAGCVLLTGLRVFTEYTVKVQAFTHAGDGAATSSTALIRTHDDVPGPPTMIFFPEVQPTSVLMTWQPPENPNGVVLGTQPYHRAFSVVQLGADARRFTTSDLIPESIYRFRMVARTHVGWGDPAEVVVVTTESRARPDPPGKPSVPRAGVAARSVTLTWTPGSDHSAPLRYYTVQARILPGDPRWEAVAPSLKPFTSYRFRISSTNDVGMSPWSEPSTIATTLQAGIWTSSAPFDRTTRGSQNTLLLRLSPLFSNLFIPPSTESLNGVLLGYRVLYREVEEDPPSGIAPLPLAPPGLTQPSPIQAKLLGKFLEPSTFPLLSTQLPLFILLFSFVVPSAPPSNVKVEGTSSSQLQVTWSPPPASSHNGVLQGYKVFYKVVPRHDGNVSERIRILYLPETSVRLKGLEGFTRYSVRIIAYNTAGQGPSSSIATGRTLPAAPSAPSFLHFADVLTSSLNVSWGEPAQPNGLLEGYHVLYHPIAHVTEMNKAVIVDVKKSSPRWIRFTGLTPRVSYSFRVKGMTFTYGPEVSGNVTMAPAEGAPGPPGRPVVVQNGADLQLQWSKGSAGHSRITGYVIEARPVEGGEWDLLVNGIERQATGHTIRSNLLHAGVAYILRVSAMNRAGTGSPSPPSQPFTAQSAVAFYDEWWFLVVVALSGLLLILLLIFVLIVRGQSQHNVCVCVFYLLGRSPPRPRPGSLHYSDEDIPSKYSSLEKSETNGSISHKDKVGTNSEYLGTDLETDSSHSFVNHYISEPSYFSSWRRQRRDIHACCGPVSERGEAEGANPGGKPPPYPAAEGFGPRSGMTAGLRPALRPAAMAGFSSFV</sequence>
<feature type="domain" description="Ig-like" evidence="12">
    <location>
        <begin position="167"/>
        <end position="252"/>
    </location>
</feature>
<feature type="domain" description="Ig-like" evidence="12">
    <location>
        <begin position="257"/>
        <end position="346"/>
    </location>
</feature>
<protein>
    <submittedName>
        <fullName evidence="14">Sidekick cell adhesion molecule 2</fullName>
    </submittedName>
</protein>
<evidence type="ECO:0000256" key="3">
    <source>
        <dbReference type="ARBA" id="ARBA00022729"/>
    </source>
</evidence>
<dbReference type="SMART" id="SM00408">
    <property type="entry name" value="IGc2"/>
    <property type="match status" value="3"/>
</dbReference>
<evidence type="ECO:0000256" key="1">
    <source>
        <dbReference type="ARBA" id="ARBA00004370"/>
    </source>
</evidence>
<dbReference type="PANTHER" id="PTHR13817:SF166">
    <property type="entry name" value="NEURONAL IGCAM-RELATED"/>
    <property type="match status" value="1"/>
</dbReference>
<dbReference type="Proteomes" id="UP000694388">
    <property type="component" value="Unplaced"/>
</dbReference>
<dbReference type="InterPro" id="IPR036179">
    <property type="entry name" value="Ig-like_dom_sf"/>
</dbReference>
<dbReference type="CDD" id="cd00063">
    <property type="entry name" value="FN3"/>
    <property type="match status" value="12"/>
</dbReference>
<evidence type="ECO:0000256" key="10">
    <source>
        <dbReference type="SAM" id="MobiDB-lite"/>
    </source>
</evidence>
<evidence type="ECO:0000256" key="8">
    <source>
        <dbReference type="ARBA" id="ARBA00023180"/>
    </source>
</evidence>
<dbReference type="Pfam" id="PF07679">
    <property type="entry name" value="I-set"/>
    <property type="match status" value="3"/>
</dbReference>
<feature type="region of interest" description="Disordered" evidence="10">
    <location>
        <begin position="1785"/>
        <end position="1817"/>
    </location>
</feature>
<feature type="domain" description="Fibronectin type-III" evidence="13">
    <location>
        <begin position="1056"/>
        <end position="1146"/>
    </location>
</feature>
<dbReference type="Ensembl" id="ENSEBUT00000012416.1">
    <property type="protein sequence ID" value="ENSEBUP00000011839.1"/>
    <property type="gene ID" value="ENSEBUG00000007525.1"/>
</dbReference>
<dbReference type="GO" id="GO:0016020">
    <property type="term" value="C:membrane"/>
    <property type="evidence" value="ECO:0007669"/>
    <property type="project" value="UniProtKB-SubCell"/>
</dbReference>
<evidence type="ECO:0000256" key="7">
    <source>
        <dbReference type="ARBA" id="ARBA00023157"/>
    </source>
</evidence>
<evidence type="ECO:0000259" key="12">
    <source>
        <dbReference type="PROSITE" id="PS50835"/>
    </source>
</evidence>
<dbReference type="PANTHER" id="PTHR13817">
    <property type="entry name" value="TITIN"/>
    <property type="match status" value="1"/>
</dbReference>
<dbReference type="Pfam" id="PF00041">
    <property type="entry name" value="fn3"/>
    <property type="match status" value="10"/>
</dbReference>
<keyword evidence="5 11" id="KW-1133">Transmembrane helix</keyword>
<keyword evidence="9" id="KW-0393">Immunoglobulin domain</keyword>
<dbReference type="GO" id="GO:0045214">
    <property type="term" value="P:sarcomere organization"/>
    <property type="evidence" value="ECO:0007669"/>
    <property type="project" value="TreeGrafter"/>
</dbReference>
<evidence type="ECO:0000256" key="2">
    <source>
        <dbReference type="ARBA" id="ARBA00022692"/>
    </source>
</evidence>
<dbReference type="InterPro" id="IPR013783">
    <property type="entry name" value="Ig-like_fold"/>
</dbReference>
<feature type="domain" description="Fibronectin type-III" evidence="13">
    <location>
        <begin position="859"/>
        <end position="958"/>
    </location>
</feature>
<feature type="domain" description="Fibronectin type-III" evidence="13">
    <location>
        <begin position="755"/>
        <end position="854"/>
    </location>
</feature>
<dbReference type="InterPro" id="IPR050964">
    <property type="entry name" value="Striated_Muscle_Regulatory"/>
</dbReference>
<dbReference type="InterPro" id="IPR003961">
    <property type="entry name" value="FN3_dom"/>
</dbReference>
<dbReference type="SMART" id="SM00409">
    <property type="entry name" value="IG"/>
    <property type="match status" value="3"/>
</dbReference>
<keyword evidence="7" id="KW-1015">Disulfide bond</keyword>
<evidence type="ECO:0000256" key="4">
    <source>
        <dbReference type="ARBA" id="ARBA00022737"/>
    </source>
</evidence>
<evidence type="ECO:0000259" key="13">
    <source>
        <dbReference type="PROSITE" id="PS50853"/>
    </source>
</evidence>
<dbReference type="GeneTree" id="ENSGT00940000155761"/>
<organism evidence="14 15">
    <name type="scientific">Eptatretus burgeri</name>
    <name type="common">Inshore hagfish</name>
    <dbReference type="NCBI Taxonomy" id="7764"/>
    <lineage>
        <taxon>Eukaryota</taxon>
        <taxon>Metazoa</taxon>
        <taxon>Chordata</taxon>
        <taxon>Craniata</taxon>
        <taxon>Vertebrata</taxon>
        <taxon>Cyclostomata</taxon>
        <taxon>Myxini</taxon>
        <taxon>Myxiniformes</taxon>
        <taxon>Myxinidae</taxon>
        <taxon>Eptatretinae</taxon>
        <taxon>Eptatretus</taxon>
    </lineage>
</organism>
<dbReference type="FunFam" id="2.60.40.10:FF:000028">
    <property type="entry name" value="Neuronal cell adhesion molecule"/>
    <property type="match status" value="1"/>
</dbReference>